<feature type="domain" description="DNA polymerase III beta sliding clamp C-terminal" evidence="11">
    <location>
        <begin position="257"/>
        <end position="365"/>
    </location>
</feature>
<dbReference type="Pfam" id="PF00712">
    <property type="entry name" value="DNA_pol3_beta"/>
    <property type="match status" value="1"/>
</dbReference>
<comment type="subunit">
    <text evidence="9">Forms a ring-shaped head-to-tail homodimer around DNA.</text>
</comment>
<dbReference type="NCBIfam" id="TIGR00663">
    <property type="entry name" value="dnan"/>
    <property type="match status" value="1"/>
</dbReference>
<evidence type="ECO:0000256" key="1">
    <source>
        <dbReference type="ARBA" id="ARBA00004496"/>
    </source>
</evidence>
<feature type="domain" description="DNA polymerase III beta sliding clamp N-terminal" evidence="10">
    <location>
        <begin position="11"/>
        <end position="130"/>
    </location>
</feature>
<sequence length="379" mass="41657">METTVKAKVIKFTVKDVKRFTDKVTSIAEACSTTTTIPILSCMKIDVKAGNVVFTGGDGVITTCIGERDLFSTEHDASFAVPAKLFAEIIRKLPAGEMKLTMKTENLLLIEAGTAKFDLAILDAKEYPSITFDQEITSTFTIPAQTLVASFRSTMYAAATKVENLIGVNMQIEAGETDLKLTATDRNRLSRSLIENVISIPFKETLSIASCKEIVRIFDGFEATLKMEVSKSAISISGPGIKLITKVLDQPFPDTDKLIPRVFEIETTLDKDKLEGALNRAAVFAKDKKMAIFTLDNDQITIVSKAEVGQVMDVLEDCKTEGKELRIALDVFYLLAALNVISQKRVRLSFTSPVTPMIIRPADDAIKTLGVLIPMRIRE</sequence>
<keyword evidence="3 9" id="KW-0963">Cytoplasm</keyword>
<comment type="subcellular location">
    <subcellularLocation>
        <location evidence="1 9">Cytoplasm</location>
    </subcellularLocation>
</comment>
<comment type="function">
    <text evidence="9">Confers DNA tethering and processivity to DNA polymerases and other proteins. Acts as a clamp, forming a ring around DNA (a reaction catalyzed by the clamp-loading complex) which diffuses in an ATP-independent manner freely and bidirectionally along dsDNA. Initially characterized for its ability to contact the catalytic subunit of DNA polymerase III (Pol III), a complex, multichain enzyme responsible for most of the replicative synthesis in bacteria; Pol III exhibits 3'-5' exonuclease proofreading activity. The beta chain is required for initiation of replication as well as for processivity of DNA replication.</text>
</comment>
<dbReference type="InterPro" id="IPR022635">
    <property type="entry name" value="DNA_polIII_beta_C"/>
</dbReference>
<evidence type="ECO:0000256" key="2">
    <source>
        <dbReference type="ARBA" id="ARBA00010752"/>
    </source>
</evidence>
<keyword evidence="4 9" id="KW-0808">Transferase</keyword>
<comment type="caution">
    <text evidence="12">The sequence shown here is derived from an EMBL/GenBank/DDBJ whole genome shotgun (WGS) entry which is preliminary data.</text>
</comment>
<dbReference type="Gene3D" id="3.70.10.10">
    <property type="match status" value="1"/>
</dbReference>
<evidence type="ECO:0000256" key="6">
    <source>
        <dbReference type="ARBA" id="ARBA00022705"/>
    </source>
</evidence>
<dbReference type="Proteomes" id="UP001165962">
    <property type="component" value="Unassembled WGS sequence"/>
</dbReference>
<dbReference type="PANTHER" id="PTHR30478:SF0">
    <property type="entry name" value="BETA SLIDING CLAMP"/>
    <property type="match status" value="1"/>
</dbReference>
<dbReference type="SUPFAM" id="SSF55979">
    <property type="entry name" value="DNA clamp"/>
    <property type="match status" value="3"/>
</dbReference>
<evidence type="ECO:0000256" key="4">
    <source>
        <dbReference type="ARBA" id="ARBA00022679"/>
    </source>
</evidence>
<name>A0ABX0JF54_9BACL</name>
<dbReference type="Gene3D" id="3.10.150.10">
    <property type="entry name" value="DNA Polymerase III, subunit A, domain 2"/>
    <property type="match status" value="1"/>
</dbReference>
<keyword evidence="7 9" id="KW-0239">DNA-directed DNA polymerase</keyword>
<keyword evidence="8" id="KW-0238">DNA-binding</keyword>
<organism evidence="12 13">
    <name type="scientific">Paenibacillus agricola</name>
    <dbReference type="NCBI Taxonomy" id="2716264"/>
    <lineage>
        <taxon>Bacteria</taxon>
        <taxon>Bacillati</taxon>
        <taxon>Bacillota</taxon>
        <taxon>Bacilli</taxon>
        <taxon>Bacillales</taxon>
        <taxon>Paenibacillaceae</taxon>
        <taxon>Paenibacillus</taxon>
    </lineage>
</organism>
<keyword evidence="13" id="KW-1185">Reference proteome</keyword>
<dbReference type="PANTHER" id="PTHR30478">
    <property type="entry name" value="DNA POLYMERASE III SUBUNIT BETA"/>
    <property type="match status" value="1"/>
</dbReference>
<evidence type="ECO:0000313" key="13">
    <source>
        <dbReference type="Proteomes" id="UP001165962"/>
    </source>
</evidence>
<evidence type="ECO:0000259" key="11">
    <source>
        <dbReference type="Pfam" id="PF02768"/>
    </source>
</evidence>
<dbReference type="InterPro" id="IPR001001">
    <property type="entry name" value="DNA_polIII_beta"/>
</dbReference>
<evidence type="ECO:0000256" key="9">
    <source>
        <dbReference type="PIRNR" id="PIRNR000804"/>
    </source>
</evidence>
<reference evidence="12" key="1">
    <citation type="submission" date="2020-03" db="EMBL/GenBank/DDBJ databases">
        <title>Draft sequencing of Paenibacilllus sp. S3N08.</title>
        <authorList>
            <person name="Kim D.-U."/>
        </authorList>
    </citation>
    <scope>NUCLEOTIDE SEQUENCE</scope>
    <source>
        <strain evidence="12">S3N08</strain>
    </source>
</reference>
<dbReference type="PIRSF" id="PIRSF000804">
    <property type="entry name" value="DNA_pol_III_b"/>
    <property type="match status" value="1"/>
</dbReference>
<evidence type="ECO:0000256" key="7">
    <source>
        <dbReference type="ARBA" id="ARBA00022932"/>
    </source>
</evidence>
<evidence type="ECO:0000313" key="12">
    <source>
        <dbReference type="EMBL" id="NHN33328.1"/>
    </source>
</evidence>
<evidence type="ECO:0000256" key="3">
    <source>
        <dbReference type="ARBA" id="ARBA00022490"/>
    </source>
</evidence>
<dbReference type="CDD" id="cd00140">
    <property type="entry name" value="beta_clamp"/>
    <property type="match status" value="1"/>
</dbReference>
<evidence type="ECO:0000259" key="10">
    <source>
        <dbReference type="Pfam" id="PF00712"/>
    </source>
</evidence>
<keyword evidence="6 9" id="KW-0235">DNA replication</keyword>
<dbReference type="GO" id="GO:0003887">
    <property type="term" value="F:DNA-directed DNA polymerase activity"/>
    <property type="evidence" value="ECO:0007669"/>
    <property type="project" value="UniProtKB-EC"/>
</dbReference>
<dbReference type="SMART" id="SM00480">
    <property type="entry name" value="POL3Bc"/>
    <property type="match status" value="1"/>
</dbReference>
<dbReference type="InterPro" id="IPR022634">
    <property type="entry name" value="DNA_polIII_beta_N"/>
</dbReference>
<evidence type="ECO:0000256" key="5">
    <source>
        <dbReference type="ARBA" id="ARBA00022695"/>
    </source>
</evidence>
<dbReference type="Pfam" id="PF02768">
    <property type="entry name" value="DNA_pol3_beta_3"/>
    <property type="match status" value="1"/>
</dbReference>
<accession>A0ABX0JF54</accession>
<dbReference type="InterPro" id="IPR046938">
    <property type="entry name" value="DNA_clamp_sf"/>
</dbReference>
<protein>
    <recommendedName>
        <fullName evidence="9">Beta sliding clamp</fullName>
    </recommendedName>
</protein>
<gene>
    <name evidence="12" type="primary">dnaN</name>
    <name evidence="12" type="ORF">G9U52_26305</name>
</gene>
<keyword evidence="5 9" id="KW-0548">Nucleotidyltransferase</keyword>
<comment type="similarity">
    <text evidence="2 9">Belongs to the beta sliding clamp family.</text>
</comment>
<dbReference type="RefSeq" id="WP_166153625.1">
    <property type="nucleotide sequence ID" value="NZ_JAAOIW010000011.1"/>
</dbReference>
<dbReference type="EMBL" id="JAAOIW010000011">
    <property type="protein sequence ID" value="NHN33328.1"/>
    <property type="molecule type" value="Genomic_DNA"/>
</dbReference>
<evidence type="ECO:0000256" key="8">
    <source>
        <dbReference type="ARBA" id="ARBA00023125"/>
    </source>
</evidence>
<proteinExistence type="inferred from homology"/>